<dbReference type="PANTHER" id="PTHR13234:SF8">
    <property type="entry name" value="GAMMA-INTERFERON-INDUCIBLE LYSOSOMAL THIOL REDUCTASE"/>
    <property type="match status" value="1"/>
</dbReference>
<protein>
    <recommendedName>
        <fullName evidence="8">Gamma-interferon-inducible lysosomal thiol reductase</fullName>
    </recommendedName>
</protein>
<name>A0ABD2J2G1_9BILA</name>
<dbReference type="EMBL" id="JBICBT010001070">
    <property type="protein sequence ID" value="KAL3084722.1"/>
    <property type="molecule type" value="Genomic_DNA"/>
</dbReference>
<evidence type="ECO:0000313" key="6">
    <source>
        <dbReference type="EMBL" id="KAL3084722.1"/>
    </source>
</evidence>
<comment type="caution">
    <text evidence="6">The sequence shown here is derived from an EMBL/GenBank/DDBJ whole genome shotgun (WGS) entry which is preliminary data.</text>
</comment>
<keyword evidence="3" id="KW-0964">Secreted</keyword>
<keyword evidence="5" id="KW-0325">Glycoprotein</keyword>
<keyword evidence="7" id="KW-1185">Reference proteome</keyword>
<dbReference type="GO" id="GO:0005576">
    <property type="term" value="C:extracellular region"/>
    <property type="evidence" value="ECO:0007669"/>
    <property type="project" value="UniProtKB-SubCell"/>
</dbReference>
<accession>A0ABD2J2G1</accession>
<proteinExistence type="inferred from homology"/>
<evidence type="ECO:0000256" key="2">
    <source>
        <dbReference type="ARBA" id="ARBA00005679"/>
    </source>
</evidence>
<dbReference type="AlphaFoldDB" id="A0ABD2J2G1"/>
<dbReference type="PANTHER" id="PTHR13234">
    <property type="entry name" value="GAMMA-INTERFERON INDUCIBLE LYSOSOMAL THIOL REDUCTASE GILT"/>
    <property type="match status" value="1"/>
</dbReference>
<organism evidence="6 7">
    <name type="scientific">Heterodera trifolii</name>
    <dbReference type="NCBI Taxonomy" id="157864"/>
    <lineage>
        <taxon>Eukaryota</taxon>
        <taxon>Metazoa</taxon>
        <taxon>Ecdysozoa</taxon>
        <taxon>Nematoda</taxon>
        <taxon>Chromadorea</taxon>
        <taxon>Rhabditida</taxon>
        <taxon>Tylenchina</taxon>
        <taxon>Tylenchomorpha</taxon>
        <taxon>Tylenchoidea</taxon>
        <taxon>Heteroderidae</taxon>
        <taxon>Heteroderinae</taxon>
        <taxon>Heterodera</taxon>
    </lineage>
</organism>
<dbReference type="Proteomes" id="UP001620626">
    <property type="component" value="Unassembled WGS sequence"/>
</dbReference>
<dbReference type="Pfam" id="PF03227">
    <property type="entry name" value="GILT"/>
    <property type="match status" value="2"/>
</dbReference>
<gene>
    <name evidence="6" type="ORF">niasHT_031607</name>
</gene>
<sequence length="561" mass="63075">MSNKSILLLPTMAKLGTILLPILVVVSAATVPILPQQLLSANDQNSNALPNLTNVLADDISLSAIDCAALPPALWCTKIIRSKCGTNYLCRKHDNAVRYKPLHITLLYESLCPFCQRFIRDTLFNVYNRFRTHIKLELVPYGNTKTNGTHFTCQHGAEECRINKFQSCAINYMNEPMPFVYCLETLLYENVKFDDATKLCFNLINPGKFVLDRITQCFDGSEGILLQNLAADKTKTIWPNKHQFVPWILVNNVSIETMQFLRYSLPSLICEQRAEGEYMAECESCSSRRHNSPASASGHNRRLSLISSPSAENGGGLFDHRTKHQSVAADDQSAGGCAVVPPSLWCGCDKLQTQCGTGRLCGRYTGAMRNEPLHITLLYESLCPDCQSFITETLFDVYQKFKTHLRIEFVPFGNAKVLENGTIKCQHGPEECRINKFHSCAIHFMHDPMPFIYCLEKLISSGIPLEKASKKCYVKLHPIPHIYDQITHCFNGPTGDRLQREAGRRTAQIWPDQHEYVPWILVNNASLQATQFLMNGLPTLICLSRVGIGENYEAIPGCDPF</sequence>
<evidence type="ECO:0000256" key="1">
    <source>
        <dbReference type="ARBA" id="ARBA00004613"/>
    </source>
</evidence>
<comment type="similarity">
    <text evidence="2">Belongs to the GILT family.</text>
</comment>
<keyword evidence="4" id="KW-0732">Signal</keyword>
<dbReference type="InterPro" id="IPR004911">
    <property type="entry name" value="Interferon-induced_GILT"/>
</dbReference>
<comment type="subcellular location">
    <subcellularLocation>
        <location evidence="1">Secreted</location>
    </subcellularLocation>
</comment>
<evidence type="ECO:0000313" key="7">
    <source>
        <dbReference type="Proteomes" id="UP001620626"/>
    </source>
</evidence>
<evidence type="ECO:0000256" key="5">
    <source>
        <dbReference type="ARBA" id="ARBA00023180"/>
    </source>
</evidence>
<evidence type="ECO:0008006" key="8">
    <source>
        <dbReference type="Google" id="ProtNLM"/>
    </source>
</evidence>
<evidence type="ECO:0000256" key="4">
    <source>
        <dbReference type="ARBA" id="ARBA00022729"/>
    </source>
</evidence>
<reference evidence="6 7" key="1">
    <citation type="submission" date="2024-10" db="EMBL/GenBank/DDBJ databases">
        <authorList>
            <person name="Kim D."/>
        </authorList>
    </citation>
    <scope>NUCLEOTIDE SEQUENCE [LARGE SCALE GENOMIC DNA]</scope>
    <source>
        <strain evidence="6">BH-2024</strain>
    </source>
</reference>
<evidence type="ECO:0000256" key="3">
    <source>
        <dbReference type="ARBA" id="ARBA00022525"/>
    </source>
</evidence>